<protein>
    <submittedName>
        <fullName evidence="2">Uncharacterized protein</fullName>
    </submittedName>
</protein>
<keyword evidence="3" id="KW-1185">Reference proteome</keyword>
<evidence type="ECO:0000313" key="3">
    <source>
        <dbReference type="Proteomes" id="UP000054166"/>
    </source>
</evidence>
<keyword evidence="1" id="KW-0560">Oxidoreductase</keyword>
<gene>
    <name evidence="2" type="ORF">PILCRDRAFT_55100</name>
</gene>
<feature type="non-terminal residue" evidence="2">
    <location>
        <position position="1"/>
    </location>
</feature>
<name>A0A0C3G5D4_PILCF</name>
<dbReference type="OrthoDB" id="2690153at2759"/>
<dbReference type="HOGENOM" id="CLU_2177077_0_0_1"/>
<organism evidence="2 3">
    <name type="scientific">Piloderma croceum (strain F 1598)</name>
    <dbReference type="NCBI Taxonomy" id="765440"/>
    <lineage>
        <taxon>Eukaryota</taxon>
        <taxon>Fungi</taxon>
        <taxon>Dikarya</taxon>
        <taxon>Basidiomycota</taxon>
        <taxon>Agaricomycotina</taxon>
        <taxon>Agaricomycetes</taxon>
        <taxon>Agaricomycetidae</taxon>
        <taxon>Atheliales</taxon>
        <taxon>Atheliaceae</taxon>
        <taxon>Piloderma</taxon>
    </lineage>
</organism>
<reference evidence="3" key="2">
    <citation type="submission" date="2015-01" db="EMBL/GenBank/DDBJ databases">
        <title>Evolutionary Origins and Diversification of the Mycorrhizal Mutualists.</title>
        <authorList>
            <consortium name="DOE Joint Genome Institute"/>
            <consortium name="Mycorrhizal Genomics Consortium"/>
            <person name="Kohler A."/>
            <person name="Kuo A."/>
            <person name="Nagy L.G."/>
            <person name="Floudas D."/>
            <person name="Copeland A."/>
            <person name="Barry K.W."/>
            <person name="Cichocki N."/>
            <person name="Veneault-Fourrey C."/>
            <person name="LaButti K."/>
            <person name="Lindquist E.A."/>
            <person name="Lipzen A."/>
            <person name="Lundell T."/>
            <person name="Morin E."/>
            <person name="Murat C."/>
            <person name="Riley R."/>
            <person name="Ohm R."/>
            <person name="Sun H."/>
            <person name="Tunlid A."/>
            <person name="Henrissat B."/>
            <person name="Grigoriev I.V."/>
            <person name="Hibbett D.S."/>
            <person name="Martin F."/>
        </authorList>
    </citation>
    <scope>NUCLEOTIDE SEQUENCE [LARGE SCALE GENOMIC DNA]</scope>
    <source>
        <strain evidence="3">F 1598</strain>
    </source>
</reference>
<dbReference type="STRING" id="765440.A0A0C3G5D4"/>
<dbReference type="Proteomes" id="UP000054166">
    <property type="component" value="Unassembled WGS sequence"/>
</dbReference>
<dbReference type="InParanoid" id="A0A0C3G5D4"/>
<dbReference type="Gene3D" id="3.40.30.20">
    <property type="match status" value="1"/>
</dbReference>
<feature type="non-terminal residue" evidence="2">
    <location>
        <position position="110"/>
    </location>
</feature>
<dbReference type="GO" id="GO:0016491">
    <property type="term" value="F:oxidoreductase activity"/>
    <property type="evidence" value="ECO:0007669"/>
    <property type="project" value="UniProtKB-KW"/>
</dbReference>
<accession>A0A0C3G5D4</accession>
<dbReference type="AlphaFoldDB" id="A0A0C3G5D4"/>
<dbReference type="EMBL" id="KN832971">
    <property type="protein sequence ID" value="KIM91475.1"/>
    <property type="molecule type" value="Genomic_DNA"/>
</dbReference>
<evidence type="ECO:0000256" key="1">
    <source>
        <dbReference type="ARBA" id="ARBA00023002"/>
    </source>
</evidence>
<evidence type="ECO:0000313" key="2">
    <source>
        <dbReference type="EMBL" id="KIM91475.1"/>
    </source>
</evidence>
<dbReference type="InterPro" id="IPR038220">
    <property type="entry name" value="PHOX_C_sf"/>
</dbReference>
<proteinExistence type="predicted"/>
<sequence length="110" mass="11712">GTLCAGDRAPEAPGLVIGGQDTSLFRLFTPSHHTVLIFAEFAEGDIRKALDSSAKYPDAIVDGHARHAYLVKGGSVTIVIVRLDGFIGAIVNDVDGIARYFSKIFQIPVS</sequence>
<reference evidence="2 3" key="1">
    <citation type="submission" date="2014-04" db="EMBL/GenBank/DDBJ databases">
        <authorList>
            <consortium name="DOE Joint Genome Institute"/>
            <person name="Kuo A."/>
            <person name="Tarkka M."/>
            <person name="Buscot F."/>
            <person name="Kohler A."/>
            <person name="Nagy L.G."/>
            <person name="Floudas D."/>
            <person name="Copeland A."/>
            <person name="Barry K.W."/>
            <person name="Cichocki N."/>
            <person name="Veneault-Fourrey C."/>
            <person name="LaButti K."/>
            <person name="Lindquist E.A."/>
            <person name="Lipzen A."/>
            <person name="Lundell T."/>
            <person name="Morin E."/>
            <person name="Murat C."/>
            <person name="Sun H."/>
            <person name="Tunlid A."/>
            <person name="Henrissat B."/>
            <person name="Grigoriev I.V."/>
            <person name="Hibbett D.S."/>
            <person name="Martin F."/>
            <person name="Nordberg H.P."/>
            <person name="Cantor M.N."/>
            <person name="Hua S.X."/>
        </authorList>
    </citation>
    <scope>NUCLEOTIDE SEQUENCE [LARGE SCALE GENOMIC DNA]</scope>
    <source>
        <strain evidence="2 3">F 1598</strain>
    </source>
</reference>